<dbReference type="InterPro" id="IPR029058">
    <property type="entry name" value="AB_hydrolase_fold"/>
</dbReference>
<dbReference type="Proteomes" id="UP001602370">
    <property type="component" value="Unassembled WGS sequence"/>
</dbReference>
<reference evidence="3 4" key="1">
    <citation type="submission" date="2024-10" db="EMBL/GenBank/DDBJ databases">
        <title>The Natural Products Discovery Center: Release of the First 8490 Sequenced Strains for Exploring Actinobacteria Biosynthetic Diversity.</title>
        <authorList>
            <person name="Kalkreuter E."/>
            <person name="Kautsar S.A."/>
            <person name="Yang D."/>
            <person name="Bader C.D."/>
            <person name="Teijaro C.N."/>
            <person name="Fluegel L."/>
            <person name="Davis C.M."/>
            <person name="Simpson J.R."/>
            <person name="Lauterbach L."/>
            <person name="Steele A.D."/>
            <person name="Gui C."/>
            <person name="Meng S."/>
            <person name="Li G."/>
            <person name="Viehrig K."/>
            <person name="Ye F."/>
            <person name="Su P."/>
            <person name="Kiefer A.F."/>
            <person name="Nichols A."/>
            <person name="Cepeda A.J."/>
            <person name="Yan W."/>
            <person name="Fan B."/>
            <person name="Jiang Y."/>
            <person name="Adhikari A."/>
            <person name="Zheng C.-J."/>
            <person name="Schuster L."/>
            <person name="Cowan T.M."/>
            <person name="Smanski M.J."/>
            <person name="Chevrette M.G."/>
            <person name="De Carvalho L.P.S."/>
            <person name="Shen B."/>
        </authorList>
    </citation>
    <scope>NUCLEOTIDE SEQUENCE [LARGE SCALE GENOMIC DNA]</scope>
    <source>
        <strain evidence="3 4">NPDC012605</strain>
    </source>
</reference>
<evidence type="ECO:0000259" key="2">
    <source>
        <dbReference type="Pfam" id="PF00975"/>
    </source>
</evidence>
<dbReference type="PANTHER" id="PTHR11487">
    <property type="entry name" value="THIOESTERASE"/>
    <property type="match status" value="1"/>
</dbReference>
<dbReference type="Gene3D" id="3.40.50.1820">
    <property type="entry name" value="alpha/beta hydrolase"/>
    <property type="match status" value="1"/>
</dbReference>
<evidence type="ECO:0000313" key="3">
    <source>
        <dbReference type="EMBL" id="MFF5923423.1"/>
    </source>
</evidence>
<dbReference type="EMBL" id="JBIBDZ010000014">
    <property type="protein sequence ID" value="MFF5923423.1"/>
    <property type="molecule type" value="Genomic_DNA"/>
</dbReference>
<dbReference type="RefSeq" id="WP_030326258.1">
    <property type="nucleotide sequence ID" value="NZ_JBIBDZ010000014.1"/>
</dbReference>
<gene>
    <name evidence="3" type="ORF">ACFY8C_34675</name>
</gene>
<protein>
    <submittedName>
        <fullName evidence="3">Thioesterase II family protein</fullName>
    </submittedName>
</protein>
<sequence length="251" mass="27095">MTVHPVTSPPVRLYCFPHAGATSQVYRGWQTLGEPQLRIRGVDAPGRGARRQERKAVNYHGLVRAMAEQVVADLLAERERCPGLRWATFGHSFGATMSLAVAEHVARQTGVAPVRSVLSGAVPPALQRPGALLAAVPDDELLARTAADGGTPPAVLAEPTMSRILLRMLREDDCVRAEFAREAAGLRVDFPLTLIAAREDVHAPPERVWPWSAHSSAPVRRVEIEGGHFAAVQHPEETLTIIGDDTDPGKG</sequence>
<accession>A0ABW6Y105</accession>
<dbReference type="PANTHER" id="PTHR11487:SF0">
    <property type="entry name" value="S-ACYL FATTY ACID SYNTHASE THIOESTERASE, MEDIUM CHAIN"/>
    <property type="match status" value="1"/>
</dbReference>
<comment type="similarity">
    <text evidence="1">Belongs to the thioesterase family.</text>
</comment>
<dbReference type="Pfam" id="PF00975">
    <property type="entry name" value="Thioesterase"/>
    <property type="match status" value="1"/>
</dbReference>
<dbReference type="InterPro" id="IPR012223">
    <property type="entry name" value="TEII"/>
</dbReference>
<dbReference type="InterPro" id="IPR001031">
    <property type="entry name" value="Thioesterase"/>
</dbReference>
<proteinExistence type="inferred from homology"/>
<name>A0ABW6Y105_9ACTN</name>
<organism evidence="3 4">
    <name type="scientific">Streptomyces flavochromogenes</name>
    <dbReference type="NCBI Taxonomy" id="68199"/>
    <lineage>
        <taxon>Bacteria</taxon>
        <taxon>Bacillati</taxon>
        <taxon>Actinomycetota</taxon>
        <taxon>Actinomycetes</taxon>
        <taxon>Kitasatosporales</taxon>
        <taxon>Streptomycetaceae</taxon>
        <taxon>Streptomyces</taxon>
    </lineage>
</organism>
<evidence type="ECO:0000313" key="4">
    <source>
        <dbReference type="Proteomes" id="UP001602370"/>
    </source>
</evidence>
<keyword evidence="4" id="KW-1185">Reference proteome</keyword>
<dbReference type="SUPFAM" id="SSF53474">
    <property type="entry name" value="alpha/beta-Hydrolases"/>
    <property type="match status" value="1"/>
</dbReference>
<evidence type="ECO:0000256" key="1">
    <source>
        <dbReference type="ARBA" id="ARBA00007169"/>
    </source>
</evidence>
<feature type="domain" description="Thioesterase" evidence="2">
    <location>
        <begin position="12"/>
        <end position="244"/>
    </location>
</feature>
<comment type="caution">
    <text evidence="3">The sequence shown here is derived from an EMBL/GenBank/DDBJ whole genome shotgun (WGS) entry which is preliminary data.</text>
</comment>